<dbReference type="InterPro" id="IPR003004">
    <property type="entry name" value="GspF/PilC"/>
</dbReference>
<organism evidence="12 13">
    <name type="scientific">Candidatus Wildermuthbacteria bacterium RIFCSPHIGHO2_02_FULL_47_17</name>
    <dbReference type="NCBI Taxonomy" id="1802452"/>
    <lineage>
        <taxon>Bacteria</taxon>
        <taxon>Candidatus Wildermuthiibacteriota</taxon>
    </lineage>
</organism>
<evidence type="ECO:0000313" key="12">
    <source>
        <dbReference type="EMBL" id="OHA67524.1"/>
    </source>
</evidence>
<feature type="transmembrane region" description="Helical" evidence="10">
    <location>
        <begin position="374"/>
        <end position="395"/>
    </location>
</feature>
<evidence type="ECO:0000256" key="8">
    <source>
        <dbReference type="ARBA" id="ARBA00023136"/>
    </source>
</evidence>
<evidence type="ECO:0000259" key="11">
    <source>
        <dbReference type="Pfam" id="PF00482"/>
    </source>
</evidence>
<feature type="domain" description="Type II secretion system protein GspF" evidence="11">
    <location>
        <begin position="67"/>
        <end position="190"/>
    </location>
</feature>
<keyword evidence="4" id="KW-1003">Cell membrane</keyword>
<evidence type="ECO:0000256" key="9">
    <source>
        <dbReference type="RuleBase" id="RU003923"/>
    </source>
</evidence>
<dbReference type="InterPro" id="IPR042094">
    <property type="entry name" value="T2SS_GspF_sf"/>
</dbReference>
<dbReference type="AlphaFoldDB" id="A0A1G2R3R3"/>
<keyword evidence="3 9" id="KW-0813">Transport</keyword>
<dbReference type="InterPro" id="IPR001992">
    <property type="entry name" value="T2SS_GspF/T4SS_PilC_CS"/>
</dbReference>
<keyword evidence="7 10" id="KW-1133">Transmembrane helix</keyword>
<keyword evidence="8 10" id="KW-0472">Membrane</keyword>
<evidence type="ECO:0000256" key="6">
    <source>
        <dbReference type="ARBA" id="ARBA00022692"/>
    </source>
</evidence>
<comment type="similarity">
    <text evidence="2 9">Belongs to the GSP F family.</text>
</comment>
<dbReference type="Proteomes" id="UP000179258">
    <property type="component" value="Unassembled WGS sequence"/>
</dbReference>
<evidence type="ECO:0000256" key="7">
    <source>
        <dbReference type="ARBA" id="ARBA00022989"/>
    </source>
</evidence>
<evidence type="ECO:0000256" key="1">
    <source>
        <dbReference type="ARBA" id="ARBA00004429"/>
    </source>
</evidence>
<dbReference type="InterPro" id="IPR018076">
    <property type="entry name" value="T2SS_GspF_dom"/>
</dbReference>
<keyword evidence="6 9" id="KW-0812">Transmembrane</keyword>
<accession>A0A1G2R3R3</accession>
<protein>
    <recommendedName>
        <fullName evidence="11">Type II secretion system protein GspF domain-containing protein</fullName>
    </recommendedName>
</protein>
<dbReference type="GO" id="GO:0009306">
    <property type="term" value="P:protein secretion"/>
    <property type="evidence" value="ECO:0007669"/>
    <property type="project" value="InterPro"/>
</dbReference>
<feature type="transmembrane region" description="Helical" evidence="10">
    <location>
        <begin position="209"/>
        <end position="236"/>
    </location>
</feature>
<dbReference type="Pfam" id="PF00482">
    <property type="entry name" value="T2SSF"/>
    <property type="match status" value="2"/>
</dbReference>
<evidence type="ECO:0000256" key="10">
    <source>
        <dbReference type="SAM" id="Phobius"/>
    </source>
</evidence>
<dbReference type="PRINTS" id="PR00812">
    <property type="entry name" value="BCTERIALGSPF"/>
</dbReference>
<evidence type="ECO:0000256" key="2">
    <source>
        <dbReference type="ARBA" id="ARBA00005745"/>
    </source>
</evidence>
<comment type="subcellular location">
    <subcellularLocation>
        <location evidence="1">Cell inner membrane</location>
        <topology evidence="1">Multi-pass membrane protein</topology>
    </subcellularLocation>
    <subcellularLocation>
        <location evidence="9">Cell membrane</location>
        <topology evidence="9">Multi-pass membrane protein</topology>
    </subcellularLocation>
</comment>
<keyword evidence="5" id="KW-0997">Cell inner membrane</keyword>
<feature type="domain" description="Type II secretion system protein GspF" evidence="11">
    <location>
        <begin position="271"/>
        <end position="393"/>
    </location>
</feature>
<proteinExistence type="inferred from homology"/>
<feature type="transmembrane region" description="Helical" evidence="10">
    <location>
        <begin position="167"/>
        <end position="189"/>
    </location>
</feature>
<name>A0A1G2R3R3_9BACT</name>
<evidence type="ECO:0000256" key="3">
    <source>
        <dbReference type="ARBA" id="ARBA00022448"/>
    </source>
</evidence>
<dbReference type="PROSITE" id="PS00874">
    <property type="entry name" value="T2SP_F"/>
    <property type="match status" value="1"/>
</dbReference>
<evidence type="ECO:0000256" key="5">
    <source>
        <dbReference type="ARBA" id="ARBA00022519"/>
    </source>
</evidence>
<dbReference type="GO" id="GO:0005886">
    <property type="term" value="C:plasma membrane"/>
    <property type="evidence" value="ECO:0007669"/>
    <property type="project" value="UniProtKB-SubCell"/>
</dbReference>
<evidence type="ECO:0000313" key="13">
    <source>
        <dbReference type="Proteomes" id="UP000179258"/>
    </source>
</evidence>
<comment type="caution">
    <text evidence="12">The sequence shown here is derived from an EMBL/GenBank/DDBJ whole genome shotgun (WGS) entry which is preliminary data.</text>
</comment>
<gene>
    <name evidence="12" type="ORF">A3D59_03855</name>
</gene>
<sequence length="400" mass="44031">MQFNYQARTENGQVRTGLVEAASRENALLALQKYGLYVTYLAEEKTPFYAKKMDIFHKTGMRDVVLFARQLAIMFKSEVSLVEALRSLAEQAASRDFREKILVLSQEVEGGSSFSQALRRFPKIFNSFFVSMVKSGESSGKLSEVLGYLADHLERDYTVQARMKGALIYPAMVVTVAIIVFALMILFVLPNMTTILEETDTELPLPTRIIIAISNFARAWGWAIGLSFIGGIAAAVRYVKTEAGRRTLDGIIIKSPVVGDLAKKVYLARIAENLSTLIAGGLPIAQALEFSGQVVGNKIYQEVVFKARDGVRRGEAISVILKQSPKLFPPMFTQMVFVGEKSGAIDKTLQNVVTFYQGEVQRAMDNLLGLLEPLLVVFLGLGVAIVVAAVLLPLYKISGL</sequence>
<dbReference type="FunFam" id="1.20.81.30:FF:000001">
    <property type="entry name" value="Type II secretion system protein F"/>
    <property type="match status" value="2"/>
</dbReference>
<dbReference type="EMBL" id="MHTX01000038">
    <property type="protein sequence ID" value="OHA67524.1"/>
    <property type="molecule type" value="Genomic_DNA"/>
</dbReference>
<dbReference type="Gene3D" id="1.20.81.30">
    <property type="entry name" value="Type II secretion system (T2SS), domain F"/>
    <property type="match status" value="2"/>
</dbReference>
<dbReference type="PANTHER" id="PTHR30012:SF0">
    <property type="entry name" value="TYPE II SECRETION SYSTEM PROTEIN F-RELATED"/>
    <property type="match status" value="1"/>
</dbReference>
<evidence type="ECO:0000256" key="4">
    <source>
        <dbReference type="ARBA" id="ARBA00022475"/>
    </source>
</evidence>
<reference evidence="12 13" key="1">
    <citation type="journal article" date="2016" name="Nat. Commun.">
        <title>Thousands of microbial genomes shed light on interconnected biogeochemical processes in an aquifer system.</title>
        <authorList>
            <person name="Anantharaman K."/>
            <person name="Brown C.T."/>
            <person name="Hug L.A."/>
            <person name="Sharon I."/>
            <person name="Castelle C.J."/>
            <person name="Probst A.J."/>
            <person name="Thomas B.C."/>
            <person name="Singh A."/>
            <person name="Wilkins M.J."/>
            <person name="Karaoz U."/>
            <person name="Brodie E.L."/>
            <person name="Williams K.H."/>
            <person name="Hubbard S.S."/>
            <person name="Banfield J.F."/>
        </authorList>
    </citation>
    <scope>NUCLEOTIDE SEQUENCE [LARGE SCALE GENOMIC DNA]</scope>
</reference>
<dbReference type="PANTHER" id="PTHR30012">
    <property type="entry name" value="GENERAL SECRETION PATHWAY PROTEIN"/>
    <property type="match status" value="1"/>
</dbReference>